<name>A0ABP7FNI1_9MICO</name>
<accession>A0ABP7FNI1</accession>
<keyword evidence="2" id="KW-1185">Reference proteome</keyword>
<organism evidence="1 2">
    <name type="scientific">Leifsonella bigeumensis</name>
    <dbReference type="NCBI Taxonomy" id="433643"/>
    <lineage>
        <taxon>Bacteria</taxon>
        <taxon>Bacillati</taxon>
        <taxon>Actinomycetota</taxon>
        <taxon>Actinomycetes</taxon>
        <taxon>Micrococcales</taxon>
        <taxon>Microbacteriaceae</taxon>
        <taxon>Leifsonella</taxon>
    </lineage>
</organism>
<proteinExistence type="predicted"/>
<comment type="caution">
    <text evidence="1">The sequence shown here is derived from an EMBL/GenBank/DDBJ whole genome shotgun (WGS) entry which is preliminary data.</text>
</comment>
<protein>
    <recommendedName>
        <fullName evidence="3">DNA-binding protein</fullName>
    </recommendedName>
</protein>
<dbReference type="RefSeq" id="WP_344756078.1">
    <property type="nucleotide sequence ID" value="NZ_BAABAE010000003.1"/>
</dbReference>
<evidence type="ECO:0000313" key="2">
    <source>
        <dbReference type="Proteomes" id="UP001501004"/>
    </source>
</evidence>
<dbReference type="Proteomes" id="UP001501004">
    <property type="component" value="Unassembled WGS sequence"/>
</dbReference>
<evidence type="ECO:0008006" key="3">
    <source>
        <dbReference type="Google" id="ProtNLM"/>
    </source>
</evidence>
<sequence length="202" mass="21451">MFVITADQVDSRSGTDLVAAAIDAINDGKVRPVLAAERTVGDELQVLVEGGDDALEIVLRLARTGRWSVGCGAGEVATPLPRDIREATGPAFIAARRAVERAKKRSTRFALETEPATKAAADAESLIDLLLVLRSRRSPEGWELHDLLESGLNQAEAAERLGITPQAVSLRASAGELRADSAARQPLVRILDRLGSVEATPA</sequence>
<gene>
    <name evidence="1" type="ORF">GCM10022239_19070</name>
</gene>
<evidence type="ECO:0000313" key="1">
    <source>
        <dbReference type="EMBL" id="GAA3743836.1"/>
    </source>
</evidence>
<reference evidence="2" key="1">
    <citation type="journal article" date="2019" name="Int. J. Syst. Evol. Microbiol.">
        <title>The Global Catalogue of Microorganisms (GCM) 10K type strain sequencing project: providing services to taxonomists for standard genome sequencing and annotation.</title>
        <authorList>
            <consortium name="The Broad Institute Genomics Platform"/>
            <consortium name="The Broad Institute Genome Sequencing Center for Infectious Disease"/>
            <person name="Wu L."/>
            <person name="Ma J."/>
        </authorList>
    </citation>
    <scope>NUCLEOTIDE SEQUENCE [LARGE SCALE GENOMIC DNA]</scope>
    <source>
        <strain evidence="2">JCM 16949</strain>
    </source>
</reference>
<dbReference type="EMBL" id="BAABAE010000003">
    <property type="protein sequence ID" value="GAA3743836.1"/>
    <property type="molecule type" value="Genomic_DNA"/>
</dbReference>